<proteinExistence type="predicted"/>
<evidence type="ECO:0000313" key="4">
    <source>
        <dbReference type="EMBL" id="TGE40014.1"/>
    </source>
</evidence>
<sequence>MFDKSTLKERFKIRPWLSGIIVTVVLILIQGITNFWLRTLAVTLISIALFLVIKKLADENRGLLSLVTLDELTGLGNFRAYQERMRLETQRARRRHDPLTLILIDLDHFKNYNDSHGHRLGNELLNSAGQIFRGAVRSIDGVYRFGGDEFAIVLPDTDIEQARYIIKRIRHSFESLPNREVVTLSMGVANYREEALIEFFDRVDHLLYSMKASGGNGCQFESSESYASKSSSRTAL</sequence>
<dbReference type="FunFam" id="3.30.70.270:FF:000001">
    <property type="entry name" value="Diguanylate cyclase domain protein"/>
    <property type="match status" value="1"/>
</dbReference>
<reference evidence="4 5" key="1">
    <citation type="submission" date="2019-03" db="EMBL/GenBank/DDBJ databases">
        <title>Draft Genome Sequence of Desulfosporosinus fructosivorans Strain 63.6F, Isolated from Marine Sediment in the Baltic Sea.</title>
        <authorList>
            <person name="Hausmann B."/>
            <person name="Vandieken V."/>
            <person name="Pjevac P."/>
            <person name="Schreck K."/>
            <person name="Herbold C.W."/>
            <person name="Loy A."/>
        </authorList>
    </citation>
    <scope>NUCLEOTIDE SEQUENCE [LARGE SCALE GENOMIC DNA]</scope>
    <source>
        <strain evidence="4 5">63.6F</strain>
    </source>
</reference>
<feature type="transmembrane region" description="Helical" evidence="2">
    <location>
        <begin position="35"/>
        <end position="53"/>
    </location>
</feature>
<dbReference type="CDD" id="cd01949">
    <property type="entry name" value="GGDEF"/>
    <property type="match status" value="1"/>
</dbReference>
<keyword evidence="2" id="KW-0472">Membrane</keyword>
<dbReference type="Gene3D" id="3.30.70.270">
    <property type="match status" value="1"/>
</dbReference>
<dbReference type="AlphaFoldDB" id="A0A4Z0RC27"/>
<name>A0A4Z0RC27_9FIRM</name>
<keyword evidence="2" id="KW-0812">Transmembrane</keyword>
<dbReference type="InterPro" id="IPR050469">
    <property type="entry name" value="Diguanylate_Cyclase"/>
</dbReference>
<dbReference type="PROSITE" id="PS50887">
    <property type="entry name" value="GGDEF"/>
    <property type="match status" value="1"/>
</dbReference>
<feature type="compositionally biased region" description="Low complexity" evidence="1">
    <location>
        <begin position="222"/>
        <end position="236"/>
    </location>
</feature>
<feature type="transmembrane region" description="Helical" evidence="2">
    <location>
        <begin position="12"/>
        <end position="29"/>
    </location>
</feature>
<dbReference type="InterPro" id="IPR043128">
    <property type="entry name" value="Rev_trsase/Diguanyl_cyclase"/>
</dbReference>
<gene>
    <name evidence="4" type="ORF">E4K67_03275</name>
</gene>
<keyword evidence="2" id="KW-1133">Transmembrane helix</keyword>
<comment type="caution">
    <text evidence="4">The sequence shown here is derived from an EMBL/GenBank/DDBJ whole genome shotgun (WGS) entry which is preliminary data.</text>
</comment>
<dbReference type="NCBIfam" id="TIGR00254">
    <property type="entry name" value="GGDEF"/>
    <property type="match status" value="1"/>
</dbReference>
<accession>A0A4Z0RC27</accession>
<protein>
    <submittedName>
        <fullName evidence="4">GGDEF domain-containing protein</fullName>
    </submittedName>
</protein>
<dbReference type="PANTHER" id="PTHR45138">
    <property type="entry name" value="REGULATORY COMPONENTS OF SENSORY TRANSDUCTION SYSTEM"/>
    <property type="match status" value="1"/>
</dbReference>
<dbReference type="SUPFAM" id="SSF55073">
    <property type="entry name" value="Nucleotide cyclase"/>
    <property type="match status" value="1"/>
</dbReference>
<dbReference type="Proteomes" id="UP000298460">
    <property type="component" value="Unassembled WGS sequence"/>
</dbReference>
<dbReference type="GO" id="GO:0052621">
    <property type="term" value="F:diguanylate cyclase activity"/>
    <property type="evidence" value="ECO:0007669"/>
    <property type="project" value="TreeGrafter"/>
</dbReference>
<dbReference type="PANTHER" id="PTHR45138:SF9">
    <property type="entry name" value="DIGUANYLATE CYCLASE DGCM-RELATED"/>
    <property type="match status" value="1"/>
</dbReference>
<feature type="domain" description="GGDEF" evidence="3">
    <location>
        <begin position="97"/>
        <end position="223"/>
    </location>
</feature>
<keyword evidence="5" id="KW-1185">Reference proteome</keyword>
<organism evidence="4 5">
    <name type="scientific">Desulfosporosinus fructosivorans</name>
    <dbReference type="NCBI Taxonomy" id="2018669"/>
    <lineage>
        <taxon>Bacteria</taxon>
        <taxon>Bacillati</taxon>
        <taxon>Bacillota</taxon>
        <taxon>Clostridia</taxon>
        <taxon>Eubacteriales</taxon>
        <taxon>Desulfitobacteriaceae</taxon>
        <taxon>Desulfosporosinus</taxon>
    </lineage>
</organism>
<dbReference type="OrthoDB" id="9783388at2"/>
<dbReference type="InterPro" id="IPR000160">
    <property type="entry name" value="GGDEF_dom"/>
</dbReference>
<dbReference type="EMBL" id="SPQQ01000001">
    <property type="protein sequence ID" value="TGE40014.1"/>
    <property type="molecule type" value="Genomic_DNA"/>
</dbReference>
<dbReference type="RefSeq" id="WP_135544948.1">
    <property type="nucleotide sequence ID" value="NZ_SPQQ01000001.1"/>
</dbReference>
<dbReference type="InterPro" id="IPR029787">
    <property type="entry name" value="Nucleotide_cyclase"/>
</dbReference>
<feature type="region of interest" description="Disordered" evidence="1">
    <location>
        <begin position="217"/>
        <end position="236"/>
    </location>
</feature>
<evidence type="ECO:0000259" key="3">
    <source>
        <dbReference type="PROSITE" id="PS50887"/>
    </source>
</evidence>
<evidence type="ECO:0000313" key="5">
    <source>
        <dbReference type="Proteomes" id="UP000298460"/>
    </source>
</evidence>
<evidence type="ECO:0000256" key="1">
    <source>
        <dbReference type="SAM" id="MobiDB-lite"/>
    </source>
</evidence>
<evidence type="ECO:0000256" key="2">
    <source>
        <dbReference type="SAM" id="Phobius"/>
    </source>
</evidence>
<dbReference type="SMART" id="SM00267">
    <property type="entry name" value="GGDEF"/>
    <property type="match status" value="1"/>
</dbReference>
<dbReference type="Pfam" id="PF00990">
    <property type="entry name" value="GGDEF"/>
    <property type="match status" value="1"/>
</dbReference>